<evidence type="ECO:0000313" key="1">
    <source>
        <dbReference type="EMBL" id="GAA3661612.1"/>
    </source>
</evidence>
<comment type="caution">
    <text evidence="1">The sequence shown here is derived from an EMBL/GenBank/DDBJ whole genome shotgun (WGS) entry which is preliminary data.</text>
</comment>
<proteinExistence type="predicted"/>
<gene>
    <name evidence="1" type="ORF">GCM10022224_026400</name>
</gene>
<dbReference type="EMBL" id="BAAAZP010000049">
    <property type="protein sequence ID" value="GAA3661612.1"/>
    <property type="molecule type" value="Genomic_DNA"/>
</dbReference>
<keyword evidence="2" id="KW-1185">Reference proteome</keyword>
<organism evidence="1 2">
    <name type="scientific">Nonomuraea antimicrobica</name>
    <dbReference type="NCBI Taxonomy" id="561173"/>
    <lineage>
        <taxon>Bacteria</taxon>
        <taxon>Bacillati</taxon>
        <taxon>Actinomycetota</taxon>
        <taxon>Actinomycetes</taxon>
        <taxon>Streptosporangiales</taxon>
        <taxon>Streptosporangiaceae</taxon>
        <taxon>Nonomuraea</taxon>
    </lineage>
</organism>
<sequence length="76" mass="8657">MEWPRGSGDDEQELQEDIVGTVNNWVYDLDNNGTNIACNVRDALELIGQLHRLVDRGRESFPVYRAGRIPRGTLMI</sequence>
<protein>
    <submittedName>
        <fullName evidence="1">Uncharacterized protein</fullName>
    </submittedName>
</protein>
<name>A0ABP7BL16_9ACTN</name>
<dbReference type="Proteomes" id="UP001500902">
    <property type="component" value="Unassembled WGS sequence"/>
</dbReference>
<accession>A0ABP7BL16</accession>
<evidence type="ECO:0000313" key="2">
    <source>
        <dbReference type="Proteomes" id="UP001500902"/>
    </source>
</evidence>
<reference evidence="2" key="1">
    <citation type="journal article" date="2019" name="Int. J. Syst. Evol. Microbiol.">
        <title>The Global Catalogue of Microorganisms (GCM) 10K type strain sequencing project: providing services to taxonomists for standard genome sequencing and annotation.</title>
        <authorList>
            <consortium name="The Broad Institute Genomics Platform"/>
            <consortium name="The Broad Institute Genome Sequencing Center for Infectious Disease"/>
            <person name="Wu L."/>
            <person name="Ma J."/>
        </authorList>
    </citation>
    <scope>NUCLEOTIDE SEQUENCE [LARGE SCALE GENOMIC DNA]</scope>
    <source>
        <strain evidence="2">JCM 16904</strain>
    </source>
</reference>